<evidence type="ECO:0000256" key="2">
    <source>
        <dbReference type="ARBA" id="ARBA00012205"/>
    </source>
</evidence>
<evidence type="ECO:0000256" key="3">
    <source>
        <dbReference type="ARBA" id="ARBA00022712"/>
    </source>
</evidence>
<dbReference type="Gene3D" id="3.40.50.450">
    <property type="match status" value="1"/>
</dbReference>
<comment type="catalytic activity">
    <reaction evidence="5 6">
        <text>9-ribosyl-trans-zeatin 5'-phosphate + H2O = trans-zeatin + D-ribose 5-phosphate</text>
        <dbReference type="Rhea" id="RHEA:48564"/>
        <dbReference type="ChEBI" id="CHEBI:15377"/>
        <dbReference type="ChEBI" id="CHEBI:16522"/>
        <dbReference type="ChEBI" id="CHEBI:78346"/>
        <dbReference type="ChEBI" id="CHEBI:87947"/>
        <dbReference type="EC" id="3.2.2.n1"/>
    </reaction>
</comment>
<dbReference type="NCBIfam" id="TIGR00730">
    <property type="entry name" value="Rossman fold protein, TIGR00730 family"/>
    <property type="match status" value="1"/>
</dbReference>
<dbReference type="InterPro" id="IPR005269">
    <property type="entry name" value="LOG"/>
</dbReference>
<dbReference type="Proteomes" id="UP001497444">
    <property type="component" value="Chromosome 17"/>
</dbReference>
<sequence>MEAAAAQFDMKKLQGCAAAAAATTTTTVGDSGFKRICVFCGSSSGNKTVYLEVAKELGTELVQRKVGLVYGGGSIGLMGKIAGTVHNDGGKVTGVIPRALMGHELCGQTIGELIPVDDMHQRKAEMARLADAFIALPGGYGTLEELMEIITWSQLRIHAKPVGLLNVNGYYDPLLTLFDKAVEEGFLSDAARLILVSAPTPKELIDKMEKFAPVQDKNMPKLAWETVEAPNRSRQPTTYYCQHFVN</sequence>
<name>A0ABP0WF59_9BRYO</name>
<comment type="catalytic activity">
    <reaction evidence="4 6">
        <text>N(6)-(dimethylallyl)adenosine 5'-phosphate + H2O = N(6)-dimethylallyladenine + D-ribose 5-phosphate</text>
        <dbReference type="Rhea" id="RHEA:48560"/>
        <dbReference type="ChEBI" id="CHEBI:15377"/>
        <dbReference type="ChEBI" id="CHEBI:17660"/>
        <dbReference type="ChEBI" id="CHEBI:57526"/>
        <dbReference type="ChEBI" id="CHEBI:78346"/>
        <dbReference type="EC" id="3.2.2.n1"/>
    </reaction>
</comment>
<evidence type="ECO:0000313" key="8">
    <source>
        <dbReference type="Proteomes" id="UP001497444"/>
    </source>
</evidence>
<dbReference type="EMBL" id="OZ020112">
    <property type="protein sequence ID" value="CAK9265459.1"/>
    <property type="molecule type" value="Genomic_DNA"/>
</dbReference>
<keyword evidence="3 6" id="KW-0203">Cytokinin biosynthesis</keyword>
<comment type="function">
    <text evidence="6">Cytokinin-activating enzyme working in the direct activation pathway. Phosphoribohydrolase that converts inactive cytokinin nucleotides to the biologically active free-base forms.</text>
</comment>
<dbReference type="EC" id="3.2.2.n1" evidence="2 6"/>
<protein>
    <recommendedName>
        <fullName evidence="2 6">Cytokinin riboside 5'-monophosphate phosphoribohydrolase</fullName>
        <ecNumber evidence="2 6">3.2.2.n1</ecNumber>
    </recommendedName>
</protein>
<evidence type="ECO:0000256" key="1">
    <source>
        <dbReference type="ARBA" id="ARBA00006763"/>
    </source>
</evidence>
<accession>A0ABP0WF59</accession>
<proteinExistence type="inferred from homology"/>
<organism evidence="7 8">
    <name type="scientific">Sphagnum jensenii</name>
    <dbReference type="NCBI Taxonomy" id="128206"/>
    <lineage>
        <taxon>Eukaryota</taxon>
        <taxon>Viridiplantae</taxon>
        <taxon>Streptophyta</taxon>
        <taxon>Embryophyta</taxon>
        <taxon>Bryophyta</taxon>
        <taxon>Sphagnophytina</taxon>
        <taxon>Sphagnopsida</taxon>
        <taxon>Sphagnales</taxon>
        <taxon>Sphagnaceae</taxon>
        <taxon>Sphagnum</taxon>
    </lineage>
</organism>
<dbReference type="InterPro" id="IPR031100">
    <property type="entry name" value="LOG_fam"/>
</dbReference>
<dbReference type="PANTHER" id="PTHR31223">
    <property type="entry name" value="LOG FAMILY PROTEIN YJL055W"/>
    <property type="match status" value="1"/>
</dbReference>
<dbReference type="PANTHER" id="PTHR31223:SF70">
    <property type="entry name" value="LOG FAMILY PROTEIN YJL055W"/>
    <property type="match status" value="1"/>
</dbReference>
<dbReference type="SUPFAM" id="SSF102405">
    <property type="entry name" value="MCP/YpsA-like"/>
    <property type="match status" value="1"/>
</dbReference>
<keyword evidence="6" id="KW-0378">Hydrolase</keyword>
<gene>
    <name evidence="7" type="ORF">CSSPJE1EN1_LOCUS10937</name>
</gene>
<dbReference type="Pfam" id="PF03641">
    <property type="entry name" value="Lysine_decarbox"/>
    <property type="match status" value="1"/>
</dbReference>
<evidence type="ECO:0000256" key="5">
    <source>
        <dbReference type="ARBA" id="ARBA00049153"/>
    </source>
</evidence>
<keyword evidence="8" id="KW-1185">Reference proteome</keyword>
<evidence type="ECO:0000313" key="7">
    <source>
        <dbReference type="EMBL" id="CAK9265459.1"/>
    </source>
</evidence>
<evidence type="ECO:0000256" key="4">
    <source>
        <dbReference type="ARBA" id="ARBA00047718"/>
    </source>
</evidence>
<evidence type="ECO:0000256" key="6">
    <source>
        <dbReference type="RuleBase" id="RU363015"/>
    </source>
</evidence>
<comment type="similarity">
    <text evidence="1 6">Belongs to the LOG family.</text>
</comment>
<reference evidence="7" key="1">
    <citation type="submission" date="2024-02" db="EMBL/GenBank/DDBJ databases">
        <authorList>
            <consortium name="ELIXIR-Norway"/>
            <consortium name="Elixir Norway"/>
        </authorList>
    </citation>
    <scope>NUCLEOTIDE SEQUENCE</scope>
</reference>